<dbReference type="RefSeq" id="XP_066831255.1">
    <property type="nucleotide sequence ID" value="XM_066974525.1"/>
</dbReference>
<evidence type="ECO:0000313" key="2">
    <source>
        <dbReference type="EMBL" id="CAK9440217.1"/>
    </source>
</evidence>
<proteinExistence type="predicted"/>
<accession>A0ABP0ZPK8</accession>
<name>A0ABP0ZPK8_9ASCO</name>
<reference evidence="2 3" key="1">
    <citation type="submission" date="2024-03" db="EMBL/GenBank/DDBJ databases">
        <authorList>
            <person name="Brejova B."/>
        </authorList>
    </citation>
    <scope>NUCLEOTIDE SEQUENCE [LARGE SCALE GENOMIC DNA]</scope>
    <source>
        <strain evidence="2 3">CBS 14171</strain>
    </source>
</reference>
<sequence length="261" mass="29830">MPSQDEELTRFEILDSNLRGLLQRDTVANIIRRHLKKDESKLREFDLIRADENMTSVSVDSNKMLVLTMLLGQVVYEALTWALNMELETDLQLSTCQFEPRGGGQCPEVLIRRGAQRRSLESLFAQLSITWKDGIFVPREAGGDGGGDGNDEDTGELPRDSDLEQDCDEFRVDLENWYCDCIQYQSSIDLKSLLLDKSTADVLQFNESNHDNFIWQLLYQSRCNQLVPSPICCHLLALLIVLYNYDILDEESILVANKRTT</sequence>
<dbReference type="GeneID" id="92209513"/>
<protein>
    <submittedName>
        <fullName evidence="2">Uncharacterized protein</fullName>
    </submittedName>
</protein>
<evidence type="ECO:0000256" key="1">
    <source>
        <dbReference type="SAM" id="MobiDB-lite"/>
    </source>
</evidence>
<evidence type="ECO:0000313" key="3">
    <source>
        <dbReference type="Proteomes" id="UP001497383"/>
    </source>
</evidence>
<dbReference type="EMBL" id="OZ022409">
    <property type="protein sequence ID" value="CAK9440217.1"/>
    <property type="molecule type" value="Genomic_DNA"/>
</dbReference>
<feature type="region of interest" description="Disordered" evidence="1">
    <location>
        <begin position="140"/>
        <end position="160"/>
    </location>
</feature>
<organism evidence="2 3">
    <name type="scientific">Lodderomyces beijingensis</name>
    <dbReference type="NCBI Taxonomy" id="1775926"/>
    <lineage>
        <taxon>Eukaryota</taxon>
        <taxon>Fungi</taxon>
        <taxon>Dikarya</taxon>
        <taxon>Ascomycota</taxon>
        <taxon>Saccharomycotina</taxon>
        <taxon>Pichiomycetes</taxon>
        <taxon>Debaryomycetaceae</taxon>
        <taxon>Candida/Lodderomyces clade</taxon>
        <taxon>Lodderomyces</taxon>
    </lineage>
</organism>
<dbReference type="Proteomes" id="UP001497383">
    <property type="component" value="Chromosome 5"/>
</dbReference>
<keyword evidence="3" id="KW-1185">Reference proteome</keyword>
<gene>
    <name evidence="2" type="ORF">LODBEIA_P43170</name>
</gene>